<gene>
    <name evidence="1" type="ORF">MUK42_32557</name>
</gene>
<reference evidence="1" key="1">
    <citation type="submission" date="2022-05" db="EMBL/GenBank/DDBJ databases">
        <title>The Musa troglodytarum L. genome provides insights into the mechanism of non-climacteric behaviour and enrichment of carotenoids.</title>
        <authorList>
            <person name="Wang J."/>
        </authorList>
    </citation>
    <scope>NUCLEOTIDE SEQUENCE</scope>
    <source>
        <tissue evidence="1">Leaf</tissue>
    </source>
</reference>
<keyword evidence="2" id="KW-1185">Reference proteome</keyword>
<sequence length="82" mass="9302">MKLTDGLDPWIDHGVGESQILNALSHAVPKDCNVVKYVLKGSLDGQHGNHCSHVYLLRWDLSKKMGYFRFAFELTSTVDLKR</sequence>
<evidence type="ECO:0000313" key="2">
    <source>
        <dbReference type="Proteomes" id="UP001055439"/>
    </source>
</evidence>
<name>A0A9E7GKG2_9LILI</name>
<protein>
    <submittedName>
        <fullName evidence="1">Uncharacterized protein</fullName>
    </submittedName>
</protein>
<dbReference type="EMBL" id="CP097508">
    <property type="protein sequence ID" value="URE12813.1"/>
    <property type="molecule type" value="Genomic_DNA"/>
</dbReference>
<organism evidence="1 2">
    <name type="scientific">Musa troglodytarum</name>
    <name type="common">fe'i banana</name>
    <dbReference type="NCBI Taxonomy" id="320322"/>
    <lineage>
        <taxon>Eukaryota</taxon>
        <taxon>Viridiplantae</taxon>
        <taxon>Streptophyta</taxon>
        <taxon>Embryophyta</taxon>
        <taxon>Tracheophyta</taxon>
        <taxon>Spermatophyta</taxon>
        <taxon>Magnoliopsida</taxon>
        <taxon>Liliopsida</taxon>
        <taxon>Zingiberales</taxon>
        <taxon>Musaceae</taxon>
        <taxon>Musa</taxon>
    </lineage>
</organism>
<evidence type="ECO:0000313" key="1">
    <source>
        <dbReference type="EMBL" id="URE12813.1"/>
    </source>
</evidence>
<dbReference type="AlphaFoldDB" id="A0A9E7GKG2"/>
<dbReference type="Proteomes" id="UP001055439">
    <property type="component" value="Chromosome 6"/>
</dbReference>
<accession>A0A9E7GKG2</accession>
<proteinExistence type="predicted"/>